<feature type="transmembrane region" description="Helical" evidence="9">
    <location>
        <begin position="518"/>
        <end position="535"/>
    </location>
</feature>
<evidence type="ECO:0000256" key="3">
    <source>
        <dbReference type="ARBA" id="ARBA00022448"/>
    </source>
</evidence>
<evidence type="ECO:0000313" key="11">
    <source>
        <dbReference type="Proteomes" id="UP000623467"/>
    </source>
</evidence>
<proteinExistence type="inferred from homology"/>
<dbReference type="Proteomes" id="UP000623467">
    <property type="component" value="Unassembled WGS sequence"/>
</dbReference>
<dbReference type="EMBL" id="JACAZH010000003">
    <property type="protein sequence ID" value="KAF7372917.1"/>
    <property type="molecule type" value="Genomic_DNA"/>
</dbReference>
<evidence type="ECO:0000256" key="6">
    <source>
        <dbReference type="ARBA" id="ARBA00022927"/>
    </source>
</evidence>
<gene>
    <name evidence="10" type="ORF">MSAN_00498200</name>
</gene>
<feature type="transmembrane region" description="Helical" evidence="9">
    <location>
        <begin position="316"/>
        <end position="340"/>
    </location>
</feature>
<evidence type="ECO:0000256" key="8">
    <source>
        <dbReference type="ARBA" id="ARBA00023136"/>
    </source>
</evidence>
<evidence type="ECO:0000256" key="4">
    <source>
        <dbReference type="ARBA" id="ARBA00022692"/>
    </source>
</evidence>
<feature type="transmembrane region" description="Helical" evidence="9">
    <location>
        <begin position="738"/>
        <end position="754"/>
    </location>
</feature>
<keyword evidence="3" id="KW-0813">Transport</keyword>
<dbReference type="PANTHER" id="PTHR22601">
    <property type="entry name" value="ISP4 LIKE PROTEIN"/>
    <property type="match status" value="1"/>
</dbReference>
<evidence type="ECO:0000256" key="9">
    <source>
        <dbReference type="SAM" id="Phobius"/>
    </source>
</evidence>
<sequence length="831" mass="92917">MSKTQYSDKAPPSESSVSDDFLEAAAYARTMSIAEVEAVITRIVNEHNDDPNFASHVLNAARRYLFDTDLKGEQPAEYQRLYDELKVEAAMVVINSPYPEVRAVVDNHDDIHMPVNTFRTWVIGSVLVVAGAFLNQFFSIRYPAIGVGPTVAQILAVPLGKLMELLPTTEFVTFGYAWSLNPGPFNPKEHMLITIMANVGFITPYTSDIIWIQYLPLYFNQVGLDPPFGFFWSNSNSPVVGNQVWLSRVYEALNAVLVALSTSLLGYGFAGLTRRFLVYPASAIWPGNLAQIALNRAFHADKPTVADGWSMSRLRWFLYCFCAMFVYFWFPDFICTSLSYFNWMTWISPMNVSLAAITGSVFGLGFNPLPTFDWNQMIVDPLINPFFTTFNFFLGALITFPIIAVIWYTNTWNTGYLPINSNYLFDNTGNLYNVTNVVGTDTLFNQTMYENYSPAYLSASWAMEYVALYTATLSYAFLNCRREMIHGFRSLLGRERTSDIHKDIHVRLMESYEEVPDVLLLAVVVGAVGVGVYPTNTSPAVVLYGAFLVMTFSVPAGIIASITNVEVTFNVLADLVGGLCFRGNAIAVNYFKAYGYITTSQTLSFASDLKLAHYMHIPPQLTFCAQIYATVISTFVCTGILNFQMTKIPGVCTPDQPNHFICRNVNTFFTASVLWGTLGPKRMFGPGGIYNGLLWCFLIGAILPIPIYCLRKKIKALQYIHMPVLLSGGLIWSPYSLANIWPAVPIGYLFNVFIKRRYVAWWSKYNYVTTTAFSAAIAICGIVIFFAIEWPGVQINWSGNTRPFAGCDGMGCARLPIPDQGWFGPGIGEFH</sequence>
<evidence type="ECO:0000313" key="10">
    <source>
        <dbReference type="EMBL" id="KAF7372917.1"/>
    </source>
</evidence>
<name>A0A8H6Z8L2_9AGAR</name>
<keyword evidence="4 9" id="KW-0812">Transmembrane</keyword>
<keyword evidence="5" id="KW-0571">Peptide transport</keyword>
<feature type="transmembrane region" description="Helical" evidence="9">
    <location>
        <begin position="766"/>
        <end position="788"/>
    </location>
</feature>
<organism evidence="10 11">
    <name type="scientific">Mycena sanguinolenta</name>
    <dbReference type="NCBI Taxonomy" id="230812"/>
    <lineage>
        <taxon>Eukaryota</taxon>
        <taxon>Fungi</taxon>
        <taxon>Dikarya</taxon>
        <taxon>Basidiomycota</taxon>
        <taxon>Agaricomycotina</taxon>
        <taxon>Agaricomycetes</taxon>
        <taxon>Agaricomycetidae</taxon>
        <taxon>Agaricales</taxon>
        <taxon>Marasmiineae</taxon>
        <taxon>Mycenaceae</taxon>
        <taxon>Mycena</taxon>
    </lineage>
</organism>
<feature type="transmembrane region" description="Helical" evidence="9">
    <location>
        <begin position="688"/>
        <end position="709"/>
    </location>
</feature>
<dbReference type="NCBIfam" id="TIGR00727">
    <property type="entry name" value="ISP4_OPT"/>
    <property type="match status" value="1"/>
</dbReference>
<comment type="similarity">
    <text evidence="2">Belongs to the oligopeptide OPT transporter family.</text>
</comment>
<feature type="transmembrane region" description="Helical" evidence="9">
    <location>
        <begin position="621"/>
        <end position="641"/>
    </location>
</feature>
<feature type="transmembrane region" description="Helical" evidence="9">
    <location>
        <begin position="455"/>
        <end position="478"/>
    </location>
</feature>
<evidence type="ECO:0000256" key="7">
    <source>
        <dbReference type="ARBA" id="ARBA00022989"/>
    </source>
</evidence>
<dbReference type="Pfam" id="PF03169">
    <property type="entry name" value="OPT"/>
    <property type="match status" value="1"/>
</dbReference>
<dbReference type="InterPro" id="IPR004648">
    <property type="entry name" value="Oligpept_transpt"/>
</dbReference>
<comment type="subcellular location">
    <subcellularLocation>
        <location evidence="1">Membrane</location>
        <topology evidence="1">Multi-pass membrane protein</topology>
    </subcellularLocation>
</comment>
<feature type="transmembrane region" description="Helical" evidence="9">
    <location>
        <begin position="541"/>
        <end position="562"/>
    </location>
</feature>
<feature type="transmembrane region" description="Helical" evidence="9">
    <location>
        <begin position="386"/>
        <end position="408"/>
    </location>
</feature>
<dbReference type="NCBIfam" id="TIGR00728">
    <property type="entry name" value="OPT_sfam"/>
    <property type="match status" value="1"/>
</dbReference>
<dbReference type="GO" id="GO:0015031">
    <property type="term" value="P:protein transport"/>
    <property type="evidence" value="ECO:0007669"/>
    <property type="project" value="UniProtKB-KW"/>
</dbReference>
<dbReference type="InterPro" id="IPR004813">
    <property type="entry name" value="OPT"/>
</dbReference>
<feature type="transmembrane region" description="Helical" evidence="9">
    <location>
        <begin position="346"/>
        <end position="366"/>
    </location>
</feature>
<keyword evidence="7 9" id="KW-1133">Transmembrane helix</keyword>
<comment type="caution">
    <text evidence="10">The sequence shown here is derived from an EMBL/GenBank/DDBJ whole genome shotgun (WGS) entry which is preliminary data.</text>
</comment>
<keyword evidence="8 9" id="KW-0472">Membrane</keyword>
<accession>A0A8H6Z8L2</accession>
<reference evidence="10" key="1">
    <citation type="submission" date="2020-05" db="EMBL/GenBank/DDBJ databases">
        <title>Mycena genomes resolve the evolution of fungal bioluminescence.</title>
        <authorList>
            <person name="Tsai I.J."/>
        </authorList>
    </citation>
    <scope>NUCLEOTIDE SEQUENCE</scope>
    <source>
        <strain evidence="10">160909Yilan</strain>
    </source>
</reference>
<dbReference type="AlphaFoldDB" id="A0A8H6Z8L2"/>
<keyword evidence="6" id="KW-0653">Protein transport</keyword>
<dbReference type="OrthoDB" id="9986677at2759"/>
<protein>
    <submittedName>
        <fullName evidence="10">OPT-domain-containing protein</fullName>
    </submittedName>
</protein>
<keyword evidence="11" id="KW-1185">Reference proteome</keyword>
<dbReference type="GO" id="GO:0016020">
    <property type="term" value="C:membrane"/>
    <property type="evidence" value="ECO:0007669"/>
    <property type="project" value="UniProtKB-SubCell"/>
</dbReference>
<evidence type="ECO:0000256" key="5">
    <source>
        <dbReference type="ARBA" id="ARBA00022856"/>
    </source>
</evidence>
<dbReference type="GO" id="GO:0035673">
    <property type="term" value="F:oligopeptide transmembrane transporter activity"/>
    <property type="evidence" value="ECO:0007669"/>
    <property type="project" value="InterPro"/>
</dbReference>
<evidence type="ECO:0000256" key="1">
    <source>
        <dbReference type="ARBA" id="ARBA00004141"/>
    </source>
</evidence>
<evidence type="ECO:0000256" key="2">
    <source>
        <dbReference type="ARBA" id="ARBA00008807"/>
    </source>
</evidence>